<dbReference type="Proteomes" id="UP000007635">
    <property type="component" value="Chromosome XII"/>
</dbReference>
<keyword evidence="7 12" id="KW-0472">Membrane</keyword>
<keyword evidence="5" id="KW-0732">Signal</keyword>
<dbReference type="GeneTree" id="ENSGT00940000173299"/>
<dbReference type="GO" id="GO:0005886">
    <property type="term" value="C:plasma membrane"/>
    <property type="evidence" value="ECO:0007669"/>
    <property type="project" value="UniProtKB-SubCell"/>
</dbReference>
<evidence type="ECO:0008006" key="17">
    <source>
        <dbReference type="Google" id="ProtNLM"/>
    </source>
</evidence>
<proteinExistence type="predicted"/>
<keyword evidence="9" id="KW-0325">Glycoprotein</keyword>
<feature type="region of interest" description="Disordered" evidence="11">
    <location>
        <begin position="480"/>
        <end position="501"/>
    </location>
</feature>
<feature type="region of interest" description="Disordered" evidence="11">
    <location>
        <begin position="769"/>
        <end position="802"/>
    </location>
</feature>
<dbReference type="PANTHER" id="PTHR15583:SF21">
    <property type="entry name" value="INTERLEUKIN-17 RECEPTOR E-LIKE"/>
    <property type="match status" value="1"/>
</dbReference>
<keyword evidence="16" id="KW-1185">Reference proteome</keyword>
<name>A0AAQ4PHA3_GASAC</name>
<evidence type="ECO:0000256" key="3">
    <source>
        <dbReference type="ARBA" id="ARBA00022475"/>
    </source>
</evidence>
<sequence length="802" mass="87202">MNYGRIRKKEACVLLVGLFSGRSHPGGGRSRGERACVCFFFQQNALHVVQKKDARLRRSPRALEGTRGTRAAIRILATGPAPGAMRRGRFAAALALAALVTSPLLLECLSSCFPLPCADHVQGDCPVELSSVRPPASGDIYSECVTVRVWMRAEDFCGEPRIEIRTTSEQRLIRPVLKKQKTFCSTCASVVRRFPSWPQTPQKTASGAWELVYKCLHAEAGAVSVAYNTTSLSCGVSYTVPDPIPDFDLSVNHSSKSISVAVEPGDKVRARWCYRKHGKTCMAGDSAPIEIDPSVSPFALLSVGYLLPCLCVQVYYARTDARRHSKCPFQNQSPPNVRDVLGSSNVTLYKSRLRWSSPCSARELNVSASLCWKQRRRPCTPVLNSTLQQVEDEDDLAAMKLTAPSPVVSPPPPQCPSHSPNASCLSRPPGLSVSLSFSDMFFVGGGYEPGPQTVFLYLTSSVLAKSSAHLVFSTQRGCRRVGTSTRDSGERASRDDKPNTHNRRGMYAVAAVVFVVAVSFLGVFIRRLTKSGASGWLCIQEPVLLVCSSEQAAHIAAVCSLASMLQAELGATVHTALWSQGSQTRAGPGVADLGPLPWLYGQWEAVRRARGKVLIVWSPEATATYAKWSEERASVGKRAGPGEGHGGARLKQCVKLCDDRDRTQRQPSAVIAPVFAAALACLEGALQEGKGQGVALVYFQGLCHRRDIPKTFKGFPRYCLPQDFRGLIQELVGTRGRAESGEPGGARCWPRLVSKVLAMWLAQQLTRRLQTLPPPPPPGEKALEAAGEPDPLRQSPWRAEKL</sequence>
<dbReference type="GO" id="GO:0006954">
    <property type="term" value="P:inflammatory response"/>
    <property type="evidence" value="ECO:0007669"/>
    <property type="project" value="UniProtKB-KW"/>
</dbReference>
<keyword evidence="6 12" id="KW-1133">Transmembrane helix</keyword>
<evidence type="ECO:0000313" key="15">
    <source>
        <dbReference type="Ensembl" id="ENSGACP00000038047.1"/>
    </source>
</evidence>
<dbReference type="PANTHER" id="PTHR15583">
    <property type="entry name" value="INTERLEUKIN-17 RECEPTOR"/>
    <property type="match status" value="1"/>
</dbReference>
<evidence type="ECO:0000256" key="10">
    <source>
        <dbReference type="ARBA" id="ARBA00023198"/>
    </source>
</evidence>
<evidence type="ECO:0000256" key="8">
    <source>
        <dbReference type="ARBA" id="ARBA00023170"/>
    </source>
</evidence>
<keyword evidence="10" id="KW-0395">Inflammatory response</keyword>
<dbReference type="InterPro" id="IPR027841">
    <property type="entry name" value="IL-17_rcpt_C/E_N"/>
</dbReference>
<reference evidence="15" key="2">
    <citation type="submission" date="2025-08" db="UniProtKB">
        <authorList>
            <consortium name="Ensembl"/>
        </authorList>
    </citation>
    <scope>IDENTIFICATION</scope>
</reference>
<evidence type="ECO:0000259" key="14">
    <source>
        <dbReference type="Pfam" id="PF15037"/>
    </source>
</evidence>
<feature type="domain" description="SEFIR" evidence="13">
    <location>
        <begin position="542"/>
        <end position="731"/>
    </location>
</feature>
<dbReference type="InterPro" id="IPR013568">
    <property type="entry name" value="SEFIR_dom"/>
</dbReference>
<evidence type="ECO:0000256" key="2">
    <source>
        <dbReference type="ARBA" id="ARBA00004479"/>
    </source>
</evidence>
<keyword evidence="8" id="KW-0675">Receptor</keyword>
<feature type="transmembrane region" description="Helical" evidence="12">
    <location>
        <begin position="298"/>
        <end position="316"/>
    </location>
</feature>
<feature type="domain" description="Interleukin-17 receptor C/E N-terminal" evidence="14">
    <location>
        <begin position="304"/>
        <end position="388"/>
    </location>
</feature>
<protein>
    <recommendedName>
        <fullName evidence="17">SEFIR domain-containing protein</fullName>
    </recommendedName>
</protein>
<dbReference type="GO" id="GO:0030368">
    <property type="term" value="F:interleukin-17 receptor activity"/>
    <property type="evidence" value="ECO:0007669"/>
    <property type="project" value="InterPro"/>
</dbReference>
<reference evidence="15 16" key="1">
    <citation type="journal article" date="2021" name="G3 (Bethesda)">
        <title>Improved contiguity of the threespine stickleback genome using long-read sequencing.</title>
        <authorList>
            <person name="Nath S."/>
            <person name="Shaw D.E."/>
            <person name="White M.A."/>
        </authorList>
    </citation>
    <scope>NUCLEOTIDE SEQUENCE [LARGE SCALE GENOMIC DNA]</scope>
    <source>
        <strain evidence="15 16">Lake Benthic</strain>
    </source>
</reference>
<evidence type="ECO:0000256" key="11">
    <source>
        <dbReference type="SAM" id="MobiDB-lite"/>
    </source>
</evidence>
<keyword evidence="3" id="KW-1003">Cell membrane</keyword>
<evidence type="ECO:0000256" key="4">
    <source>
        <dbReference type="ARBA" id="ARBA00022692"/>
    </source>
</evidence>
<dbReference type="Gene3D" id="3.40.50.11530">
    <property type="match status" value="1"/>
</dbReference>
<dbReference type="Pfam" id="PF15037">
    <property type="entry name" value="IL17_R_N"/>
    <property type="match status" value="1"/>
</dbReference>
<comment type="subcellular location">
    <subcellularLocation>
        <location evidence="1">Cell membrane</location>
        <topology evidence="1">Single-pass membrane protein</topology>
    </subcellularLocation>
    <subcellularLocation>
        <location evidence="2">Membrane</location>
        <topology evidence="2">Single-pass type I membrane protein</topology>
    </subcellularLocation>
</comment>
<feature type="transmembrane region" description="Helical" evidence="12">
    <location>
        <begin position="506"/>
        <end position="525"/>
    </location>
</feature>
<evidence type="ECO:0000256" key="5">
    <source>
        <dbReference type="ARBA" id="ARBA00022729"/>
    </source>
</evidence>
<evidence type="ECO:0000256" key="12">
    <source>
        <dbReference type="SAM" id="Phobius"/>
    </source>
</evidence>
<evidence type="ECO:0000256" key="9">
    <source>
        <dbReference type="ARBA" id="ARBA00023180"/>
    </source>
</evidence>
<evidence type="ECO:0000256" key="6">
    <source>
        <dbReference type="ARBA" id="ARBA00022989"/>
    </source>
</evidence>
<organism evidence="15 16">
    <name type="scientific">Gasterosteus aculeatus aculeatus</name>
    <name type="common">three-spined stickleback</name>
    <dbReference type="NCBI Taxonomy" id="481459"/>
    <lineage>
        <taxon>Eukaryota</taxon>
        <taxon>Metazoa</taxon>
        <taxon>Chordata</taxon>
        <taxon>Craniata</taxon>
        <taxon>Vertebrata</taxon>
        <taxon>Euteleostomi</taxon>
        <taxon>Actinopterygii</taxon>
        <taxon>Neopterygii</taxon>
        <taxon>Teleostei</taxon>
        <taxon>Neoteleostei</taxon>
        <taxon>Acanthomorphata</taxon>
        <taxon>Eupercaria</taxon>
        <taxon>Perciformes</taxon>
        <taxon>Cottioidei</taxon>
        <taxon>Gasterosteales</taxon>
        <taxon>Gasterosteidae</taxon>
        <taxon>Gasterosteus</taxon>
    </lineage>
</organism>
<accession>A0AAQ4PHA3</accession>
<dbReference type="Ensembl" id="ENSGACT00000035064.1">
    <property type="protein sequence ID" value="ENSGACP00000038047.1"/>
    <property type="gene ID" value="ENSGACG00000025327.1"/>
</dbReference>
<dbReference type="Pfam" id="PF08357">
    <property type="entry name" value="SEFIR"/>
    <property type="match status" value="1"/>
</dbReference>
<dbReference type="InterPro" id="IPR039465">
    <property type="entry name" value="IL-17_rcpt-like"/>
</dbReference>
<evidence type="ECO:0000313" key="16">
    <source>
        <dbReference type="Proteomes" id="UP000007635"/>
    </source>
</evidence>
<feature type="compositionally biased region" description="Basic and acidic residues" evidence="11">
    <location>
        <begin position="487"/>
        <end position="499"/>
    </location>
</feature>
<evidence type="ECO:0000256" key="7">
    <source>
        <dbReference type="ARBA" id="ARBA00023136"/>
    </source>
</evidence>
<evidence type="ECO:0000259" key="13">
    <source>
        <dbReference type="Pfam" id="PF08357"/>
    </source>
</evidence>
<keyword evidence="4 12" id="KW-0812">Transmembrane</keyword>
<dbReference type="AlphaFoldDB" id="A0AAQ4PHA3"/>
<evidence type="ECO:0000256" key="1">
    <source>
        <dbReference type="ARBA" id="ARBA00004162"/>
    </source>
</evidence>
<reference evidence="15" key="3">
    <citation type="submission" date="2025-09" db="UniProtKB">
        <authorList>
            <consortium name="Ensembl"/>
        </authorList>
    </citation>
    <scope>IDENTIFICATION</scope>
</reference>